<dbReference type="FunFam" id="1.10.287.2620:FF:000002">
    <property type="entry name" value="Dynein heavy chain 2, axonemal"/>
    <property type="match status" value="1"/>
</dbReference>
<evidence type="ECO:0000256" key="9">
    <source>
        <dbReference type="ARBA" id="ARBA00022846"/>
    </source>
</evidence>
<feature type="coiled-coil region" evidence="16">
    <location>
        <begin position="97"/>
        <end position="124"/>
    </location>
</feature>
<evidence type="ECO:0000256" key="15">
    <source>
        <dbReference type="ARBA" id="ARBA00023273"/>
    </source>
</evidence>
<dbReference type="Gene3D" id="1.10.287.2620">
    <property type="match status" value="1"/>
</dbReference>
<name>A0A8T1D3Q0_9STRA</name>
<evidence type="ECO:0000256" key="4">
    <source>
        <dbReference type="ARBA" id="ARBA00022490"/>
    </source>
</evidence>
<evidence type="ECO:0000256" key="5">
    <source>
        <dbReference type="ARBA" id="ARBA00022701"/>
    </source>
</evidence>
<dbReference type="Pfam" id="PF12781">
    <property type="entry name" value="AAA_9"/>
    <property type="match status" value="1"/>
</dbReference>
<dbReference type="Gene3D" id="1.20.1270.280">
    <property type="match status" value="1"/>
</dbReference>
<dbReference type="FunFam" id="3.40.50.300:FF:001145">
    <property type="entry name" value="Putative dynein heavy chain"/>
    <property type="match status" value="1"/>
</dbReference>
<dbReference type="Gene3D" id="1.10.8.720">
    <property type="entry name" value="Region D6 of dynein motor"/>
    <property type="match status" value="1"/>
</dbReference>
<feature type="region of interest" description="Disordered" evidence="17">
    <location>
        <begin position="134"/>
        <end position="176"/>
    </location>
</feature>
<dbReference type="InterPro" id="IPR013602">
    <property type="entry name" value="Dynein_heavy_linker"/>
</dbReference>
<dbReference type="InterPro" id="IPR027417">
    <property type="entry name" value="P-loop_NTPase"/>
</dbReference>
<sequence>MCLLFAQETMATVKIWSCDSRKSRELCGGVCHWVAMDVNSTRLAWRTTPDLCLNDESLVDIITGLRSQVQALEKNELLSGAALPAWLIKALSDVASNVDAVVECQALKDQVASLQKEILDLRHEMLLNVSSSGPGAASAAYNPTPHHRQSTGRPRAQQQATSSPTRALMSTPSSKDLADTFATSGATAGLLQQATGSNGVSAQFVEAMIKPLWDFVHRQTNDFSALKQAFQEAKDTVARLQSEIKRRDAVIKARNEKHEAVVQSQMDKLNENLRSCVTRNDLINAEQRIGQQMKIDRQRMLDEVDARSNKILEDMLTARSDQEDINSSNAEMVELLTRKQGRTEEVIVEWGMKQDSIEHRLEGVKTSLMETTTNLEVNTAAVSALEEKATGFEETQKIVDYLSDEVIKAFKAHEELKIYMENRLVEKIAENVALVRGEVAAVQTVVNDLVNLDLDNEIKAVAAKIDAVALSATDSVRKIAAIQKQIIATDDHNKMQFSQAFDSIDRIQQSLSTLSEESIHLSYTLQRTIESAEKLTSEVSAYKEVTDSSISTLQTSTVIQRSDHEKLSQSMDNELALVKNQLFHFEEVTSAHKREIEDTQRDVDRNFRNQYHENQAIKGSLDSLHTAKDEIMARQDAAESQMMALQAENRAEIQAATAKLVAIVDKESDRVEALYASFQQKQEYFADVVARSSIRNMDLADMNREIDRVCENFVSECWKFETSARSSSKHKADNNGAGRKQFNERQQQLLVRDCQFIADVIVARAEYEILQTGCNKDARSQQTMDEDMLEQQLSIMEKIRVKIHTKIMNNKNIGEQFDKSTLDRRELYIDTINNMMVASMKRRTLMAGGDSNRHKRNSVHDDTVSSTGAGEFLETTRLVGLSSASKGVARRKSVRGSMSVTAPGLSEEAPTSRSAFTPNSNYVLRAGFRLPKASTPSSPATPFHKDSFTTPLSSRSAFDLVNESTEGGSVLLSSPSETSRLKSPETPVENLQGWTTDDEGTMTKSYSLPVAALETQRPFTVQSRSKGFQTMADNHRANGNGVRLAPSTSPSKDAARVPIGIVNFEPTVAPAGSPNSPTRRPVIKDSSHISSPASFVQLPTGFSVGGGHVIATVDPAEREDGEVEPKVFVPYERVPDLPPRKVEVERKKRLYESIDVGTLLKARMDQFYSSNVYQKFEMDNSGTAKMVLDSLELYLFDDESYEIHEPLEWIRLGRRRNGNVRIPVTAASYNVRGVVTAWLEAYVVGYNAETGLFSVEFQRNDKTETKDCRRLDVCFKAEDPNNFADRYVAAQLARVQAQNLLRKNFYIDCMPVEELHKLGNASLGKIVRLATAVFHGKSLRIPDTTRIVHEIQLNYLRTMCRIVFESHQEMGRNADIFRGFLTKQEEVPADPCPRVVVPFTSKSKRTIAPPVDYADQFIGFSFQTFLTSPEALAALIKVNEECYRILQLELFSVKPGRSVKLEEFQQRQQALERAVLKTITEEWPVKVASIIKTSLGNVGKGWYYLQETRQDTYEFSKLRSLLRRVNFSMKDSLRFLTDHSLHQFHDFIKNATVGDVHIVDAKTAFVAYPDLNRHKLGDIKWQHMCLERQLLTPTSLFTVNLSVSTELYVINQREVDAAAQLHASWRPKDPEDTSEENPHRLIEPKMGHIFSFSTNIATFKTAVLDIFMKMLDNLKNIKQVEQMVMSKLFWSSLPCLSCVSANEDWVITLRESIDALIDKAAIPLRAYLQRYEIYIPFINVKEEEYLAEFQAQQPPNLSMIQEAIKKHYQEANTVEDLIPTTNVELGMYSVNCMSIRTLLAEKHRRLAKKLLDLQLKNSTGLAKELLEKFEMVNRQLQKTPQNIEELTEMNAYLEGVPAQIAPLMTQSQQLVKYRLVLDYFQYPYDRDDFMTIWKVRLCPNKINDQMKRMTHMLQMQKTQFSTEMNEQQAEFAETLRILHGEVDGFRQYTDIARLDQVYKYVVNIEQKIAKADEDSKLFNSREVLFGQELTDYDEIQKIRRDFEPYSLLWKTANNWLREHKKWMEGAFLDINGEEIETFVEANWASIQKALKQFEKLNVKGCSSIAAMIKDNIAEFRPHVPLILSMRNPGMQDRHWSQINQEIGMTFRPDRSMKLSYVLDLGLEQHIDAISRIGETAGKEYQIEKTLNSMEEQWSGVNLTIVDYRETETFVLKGVDEIQALLDEQITTTQAMQFSAFKKPFEERINRWERTLSTVSDVLDEWIQVQRSWLYLQPIFDSPDINKQLPTEGKRFATVDKNWRQTLAAAKQKPSTITFCNNDKLLDRFQESNRFLEQVQKGLSDFLETKRSAFSRFYFLSNEELLSILSESKDVKLVQPHLKKCFEGIVSVEFQEDLTITAMISAEGEKVAMTKPVNPVGKNVEHWMTEVEDMMRVSIRDVMYQAIQDYTKISRTKWIQKWPGMCVLNGSQFHWTREMEEEMAASGSDGVQRMMERQLAQLADMVQMVRGHLDKLARVSVGALAVIDVHARDVTMRLVNNKVSSKDDFMWSSQLRYYWEDDLWADMVSARRPYGYEYLGNSFRLVITPLTDKCYMTLMAALQMTLGGAPAGPAGTGKTETTKDLAKALAKQCVVFNCSDGLDYIAMGKFFKGLAACGAWACFDEFNRINIEVLSVIGQQVTTLQLAIRAGDKRIMFEGSDIAVNPQFGVFITMNPGYAGRSDLPDSLAALFRPVAMMVPDYAMIGEIMFFAYGYEKAKQCGAKMVTTFKLCSEMLSSQSHYDYGMRAVKTVITAAGNYKRSDPDMDEEVLLLRALQDVNLPKFLAHDIPLFGGIISDLFPGKSRPQLNLGALIRVIKLTIEKQHLQVHPFFLMKVIQLYETLCVRHGLMVVGSTGGGKSANLNVLADALTELKQLGEIGHAYEKVLRYQLNPKSITMGQLYGEFDANTHEWQDGVLSTLYREAASDTKPDRKWVIFDGPVDAIWIENMNTVLDDNKKLCLASGEIIQMSNEMTMMFEVEDLSVASPATVSRTGMVYMEPSSLGFDPLVTSWLEKVVRDIGLGSVPPVVQLCLQLHLLLDVYLRPALQFVTSYVKEWLPQIPSNLVQSLLRLLDCFFFPMQGDEKKEAKLERVGFYLKNTESFFLFSLIWSVGATGNDAGRDRFDAYLRQEMIGNNVKKPLPAAGQVYDYSFDLAKENWVPWLQTIPTFAIDSSASFSELVVPTADSVRSTFLMSLTLPLGVHMLIVGPTGTGKTINVNQFLEKSNPDKYIPLSMAFSAQSSANQTQDFIDSKMEKRRKGVFGPTAGKKFIIYVDDLNMPKQEEYFAQPPIEILRQWFDQGGWYDRKLLTFRTIIDVVFVCSMGPPGGGRNPITQRFVRHFNIVGYTEMSNESKAIVFETIVGNFFSRFSEEIRPPQIAKKLVQASIVIYNTVIAELLPTPAKSHYTFNLRDLAKVFQGVLMGDSKRITKLEQMLRLWVHENMRVFKDRFTTPSDHQWFIELLQTQVATVFGDSLGISGASTDSRKAAWDLVHPTPTLFYGDYMVPGADPKVYEEISDVEKLQAQVEEYLNDYNAESSAPMNLVLFMNAIEHVSRIARVIRQPQGNALLLGVGGSGRQSLTRLAAYMAEYSCTQIEISKGYGVAEWRDDLKKCLMKAGIDEKPLVFLFSDVQIVHEAMLEDINNVLNSGDVPNLYAPEDLDQISQHCRAYCVKKKIPPTKLNTFAQYILLVRQNLHLVLCMSPLGSLFRDRIRMFPSLVNCCTIDWFSEWPAEALQSVAASALSSGDFQLSGEPATSGEEESAEAKAAKAAASRAVVSLFQTIHQSVERESVEFFEKLRRYNYVTPTSYLELLHTFKTVLLLKREEVQSKRSRLQNGVDKIIATKEQVAGMQEQLVALKPQLEKTQIEVEEMMKQITLDKKDADETKAIVEKEEQIANKKAAETKEIADDAQRDLDEALPALEAAVQCLNRLKKSDIDEVKALKNPPHGVKLTMEAACIIFGIKPTMKADPDKAGQKVKDYWESAQKTILGNAKKLMEDMLKFDKDNIGDKIIQELDRYIEMEEFSPAAVRKASVACEAICMWVRAMHTYHNVAKMVEPKKVVLATAQAELDVTMRVLADAKARLQAVVERLAELERNYNNAVDKKDQLVRDVRQCEIRLESALKLIGLLGGEETRWAATIRQLNFDYTNLVGDVIISAATISYLGTFTSEFREACVSTWYAALEELKLPHTKGCNIITTLADPVKVRGWQIAGLPSDNLSVQNGLIMARARRWSLLIDPQGQANRFIKNLGKDSSENGLDVVKLTDKGFLKTLENGIRFGKWILLENVGESLDATLEPVLLQNKFRQGGQVVMKLGDSTVPYNPAFRFYMTTKLPNPHYPPETSVKVTLLNFTITPKGLEDQALGVVVQEEMPELAEKKNSLVVANARMKAELVEIENKILYMLANSKGNILDDTELIDTLGKAKVTSEDINEKMAEAEITEKAIDESRERYRGVAFRSSLLFFCIADLALVDPMYQYSLPWFVSLFIKSIHSATESDQLEMRLAHLNDSATYSLYRNICRSLFEEHKLLFSFLLTIKLLMGSRKIDMLEWRFLISGSTSSSIEAPNPDTTWIEDRMWREVCALSSLSAFETLTSSMATNTSQWRKIFDSADPQVERLPLALDLSLNSFQKLCVLRCIRPDRMTEAMQNFVAEHIGRRFIEPPPFDLAGSFADSTVITPIIFVLSTGSDPAKELLVFAETMKMNRKLNSISLGQGQGPLATKMIEEAVTSGKWVLLQNCHLAISWMPQLERICDELNPDATHRDFRLWLTSKPSTAFPTSVLQNGVKMTKEPPKGIRANLRNSYIKLTNDTLDATSKPDQLRKLLFGLSFFHAVVIERKRFGPLGWNIPYAFNDTDYDISRAQLEMFLDFYDEVPYKVLCVMTSVINYGGRVTDDKDMRTIDVILEGFFNAQILEDGYKFSSSGSYYSLTADPDDPLASYLSYIDDLPLNPEPEVFGMHDNANITCALAETFHTFDIILALQPRAAAGAGGQSRESLIEQQAQSIMDRLPPLFEVEHISLRYPVMYEESMNTVLVQEVQRYNALLRILQVSLPSLQRALRGLIVMSPQLEAMATCLFNQKVPPQWEKKAYPSLKALGGWVDDLLERLQFLTKWVDNGIPPVFWLSGFFFPQGFLTGILQNHARQFGLAIDSLSFDFLMQNQIADNIKTKPEKGGCYMTGLFLEGARWDRISHSLVDPLPKELFARMPVVHLLPIQDRQAPQSGIYRCPVYKILTRTGTLSTTGHSTNFVFWIEIPSDKRTIFRNSLVSETNLQLQFADQDYWIKAGVACFLSLMY</sequence>
<dbReference type="EMBL" id="RCMI01000105">
    <property type="protein sequence ID" value="KAG2934350.1"/>
    <property type="molecule type" value="Genomic_DNA"/>
</dbReference>
<dbReference type="InterPro" id="IPR041466">
    <property type="entry name" value="Dynein_AAA5_ext"/>
</dbReference>
<dbReference type="Pfam" id="PF03028">
    <property type="entry name" value="Dynein_heavy"/>
    <property type="match status" value="1"/>
</dbReference>
<dbReference type="FunFam" id="1.20.920.30:FF:000009">
    <property type="entry name" value="Dynein heavy chain 9"/>
    <property type="match status" value="1"/>
</dbReference>
<gene>
    <name evidence="19" type="ORF">PC115_g5196</name>
</gene>
<feature type="compositionally biased region" description="Polar residues" evidence="17">
    <location>
        <begin position="156"/>
        <end position="174"/>
    </location>
</feature>
<dbReference type="FunFam" id="1.10.8.1220:FF:000001">
    <property type="entry name" value="Dynein axonemal heavy chain 5"/>
    <property type="match status" value="1"/>
</dbReference>
<keyword evidence="6" id="KW-0677">Repeat</keyword>
<feature type="region of interest" description="Disordered" evidence="17">
    <location>
        <begin position="967"/>
        <end position="1002"/>
    </location>
</feature>
<dbReference type="FunFam" id="1.10.8.720:FF:000001">
    <property type="entry name" value="dynein heavy chain 7, axonemal"/>
    <property type="match status" value="1"/>
</dbReference>
<organism evidence="19 20">
    <name type="scientific">Phytophthora cactorum</name>
    <dbReference type="NCBI Taxonomy" id="29920"/>
    <lineage>
        <taxon>Eukaryota</taxon>
        <taxon>Sar</taxon>
        <taxon>Stramenopiles</taxon>
        <taxon>Oomycota</taxon>
        <taxon>Peronosporomycetes</taxon>
        <taxon>Peronosporales</taxon>
        <taxon>Peronosporaceae</taxon>
        <taxon>Phytophthora</taxon>
    </lineage>
</organism>
<dbReference type="GO" id="GO:0003341">
    <property type="term" value="P:cilium movement"/>
    <property type="evidence" value="ECO:0007669"/>
    <property type="project" value="UniProtKB-ARBA"/>
</dbReference>
<dbReference type="Pfam" id="PF17857">
    <property type="entry name" value="AAA_lid_1"/>
    <property type="match status" value="1"/>
</dbReference>
<dbReference type="Pfam" id="PF18199">
    <property type="entry name" value="Dynein_C"/>
    <property type="match status" value="1"/>
</dbReference>
<dbReference type="Pfam" id="PF17852">
    <property type="entry name" value="Dynein_AAA_lid"/>
    <property type="match status" value="1"/>
</dbReference>
<keyword evidence="4" id="KW-0963">Cytoplasm</keyword>
<feature type="domain" description="AAA+ ATPase" evidence="18">
    <location>
        <begin position="3195"/>
        <end position="3342"/>
    </location>
</feature>
<dbReference type="FunFam" id="3.20.180.20:FF:000003">
    <property type="entry name" value="Dynein heavy chain 12, axonemal"/>
    <property type="match status" value="1"/>
</dbReference>
<dbReference type="Gene3D" id="1.20.58.1120">
    <property type="match status" value="1"/>
</dbReference>
<comment type="similarity">
    <text evidence="3">Belongs to the dynein heavy chain family.</text>
</comment>
<dbReference type="InterPro" id="IPR041228">
    <property type="entry name" value="Dynein_C"/>
</dbReference>
<dbReference type="Gene3D" id="1.10.8.710">
    <property type="match status" value="1"/>
</dbReference>
<dbReference type="InterPro" id="IPR004273">
    <property type="entry name" value="Dynein_heavy_D6_P-loop"/>
</dbReference>
<evidence type="ECO:0000256" key="13">
    <source>
        <dbReference type="ARBA" id="ARBA00023175"/>
    </source>
</evidence>
<evidence type="ECO:0000256" key="8">
    <source>
        <dbReference type="ARBA" id="ARBA00022840"/>
    </source>
</evidence>
<dbReference type="FunFam" id="3.40.50.300:FF:000362">
    <property type="entry name" value="Dynein, axonemal, heavy chain 6"/>
    <property type="match status" value="1"/>
</dbReference>
<dbReference type="InterPro" id="IPR035699">
    <property type="entry name" value="AAA_6"/>
</dbReference>
<dbReference type="GO" id="GO:0051959">
    <property type="term" value="F:dynein light intermediate chain binding"/>
    <property type="evidence" value="ECO:0007669"/>
    <property type="project" value="InterPro"/>
</dbReference>
<dbReference type="FunFam" id="3.40.50.300:FF:002141">
    <property type="entry name" value="Dynein heavy chain"/>
    <property type="match status" value="1"/>
</dbReference>
<evidence type="ECO:0000256" key="3">
    <source>
        <dbReference type="ARBA" id="ARBA00008887"/>
    </source>
</evidence>
<dbReference type="Pfam" id="PF08393">
    <property type="entry name" value="DHC_N2"/>
    <property type="match status" value="1"/>
</dbReference>
<dbReference type="Gene3D" id="1.20.920.30">
    <property type="match status" value="1"/>
</dbReference>
<evidence type="ECO:0000256" key="1">
    <source>
        <dbReference type="ARBA" id="ARBA00004230"/>
    </source>
</evidence>
<feature type="region of interest" description="Disordered" evidence="17">
    <location>
        <begin position="1034"/>
        <end position="1053"/>
    </location>
</feature>
<evidence type="ECO:0000256" key="10">
    <source>
        <dbReference type="ARBA" id="ARBA00023017"/>
    </source>
</evidence>
<dbReference type="Pfam" id="PF12775">
    <property type="entry name" value="AAA_7"/>
    <property type="match status" value="1"/>
</dbReference>
<dbReference type="InterPro" id="IPR043160">
    <property type="entry name" value="Dynein_C_barrel"/>
</dbReference>
<evidence type="ECO:0000313" key="20">
    <source>
        <dbReference type="Proteomes" id="UP000774804"/>
    </source>
</evidence>
<dbReference type="FunFam" id="1.20.140.100:FF:000004">
    <property type="entry name" value="Dynein axonemal heavy chain 6"/>
    <property type="match status" value="1"/>
</dbReference>
<dbReference type="SUPFAM" id="SSF52540">
    <property type="entry name" value="P-loop containing nucleoside triphosphate hydrolases"/>
    <property type="match status" value="4"/>
</dbReference>
<dbReference type="Pfam" id="PF12777">
    <property type="entry name" value="MT"/>
    <property type="match status" value="1"/>
</dbReference>
<keyword evidence="11 16" id="KW-0175">Coiled coil</keyword>
<evidence type="ECO:0000256" key="14">
    <source>
        <dbReference type="ARBA" id="ARBA00023212"/>
    </source>
</evidence>
<dbReference type="FunFam" id="1.20.1270.280:FF:000001">
    <property type="entry name" value="dynein heavy chain 7, axonemal"/>
    <property type="match status" value="1"/>
</dbReference>
<dbReference type="Gene3D" id="1.20.920.20">
    <property type="match status" value="1"/>
</dbReference>
<dbReference type="FunFam" id="1.10.8.710:FF:000004">
    <property type="entry name" value="Dynein axonemal heavy chain 6"/>
    <property type="match status" value="1"/>
</dbReference>
<keyword evidence="15" id="KW-0966">Cell projection</keyword>
<dbReference type="InterPro" id="IPR003593">
    <property type="entry name" value="AAA+_ATPase"/>
</dbReference>
<dbReference type="SMART" id="SM00382">
    <property type="entry name" value="AAA"/>
    <property type="match status" value="2"/>
</dbReference>
<dbReference type="FunFam" id="3.40.50.300:FF:000044">
    <property type="entry name" value="Dynein heavy chain 5, axonemal"/>
    <property type="match status" value="1"/>
</dbReference>
<dbReference type="Pfam" id="PF12774">
    <property type="entry name" value="AAA_6"/>
    <property type="match status" value="1"/>
</dbReference>
<dbReference type="InterPro" id="IPR026983">
    <property type="entry name" value="DHC"/>
</dbReference>
<dbReference type="InterPro" id="IPR042219">
    <property type="entry name" value="AAA_lid_11_sf"/>
</dbReference>
<dbReference type="GO" id="GO:0031514">
    <property type="term" value="C:motile cilium"/>
    <property type="evidence" value="ECO:0007669"/>
    <property type="project" value="UniProtKB-SubCell"/>
</dbReference>
<dbReference type="FunFam" id="1.20.920.20:FF:000006">
    <property type="entry name" value="Dynein, axonemal, heavy chain 6"/>
    <property type="match status" value="1"/>
</dbReference>
<dbReference type="FunFam" id="1.20.58.1120:FF:000001">
    <property type="entry name" value="dynein heavy chain 2, axonemal"/>
    <property type="match status" value="1"/>
</dbReference>
<evidence type="ECO:0000256" key="16">
    <source>
        <dbReference type="SAM" id="Coils"/>
    </source>
</evidence>
<proteinExistence type="inferred from homology"/>
<dbReference type="InterPro" id="IPR043157">
    <property type="entry name" value="Dynein_AAA1S"/>
</dbReference>
<keyword evidence="14" id="KW-0206">Cytoskeleton</keyword>
<dbReference type="FunFam" id="3.10.490.20:FF:000009">
    <property type="entry name" value="Dynein heavy chain 4"/>
    <property type="match status" value="1"/>
</dbReference>
<evidence type="ECO:0000259" key="18">
    <source>
        <dbReference type="SMART" id="SM00382"/>
    </source>
</evidence>
<dbReference type="Gene3D" id="1.10.8.1220">
    <property type="match status" value="1"/>
</dbReference>
<protein>
    <submittedName>
        <fullName evidence="19">Dynein heavy chain 1, axonemal</fullName>
    </submittedName>
</protein>
<dbReference type="InterPro" id="IPR042222">
    <property type="entry name" value="Dynein_2_N"/>
</dbReference>
<dbReference type="GO" id="GO:0005524">
    <property type="term" value="F:ATP binding"/>
    <property type="evidence" value="ECO:0007669"/>
    <property type="project" value="UniProtKB-KW"/>
</dbReference>
<dbReference type="InterPro" id="IPR024743">
    <property type="entry name" value="Dynein_HC_stalk"/>
</dbReference>
<dbReference type="InterPro" id="IPR035706">
    <property type="entry name" value="AAA_9"/>
</dbReference>
<reference evidence="19" key="1">
    <citation type="submission" date="2018-10" db="EMBL/GenBank/DDBJ databases">
        <title>Effector identification in a new, highly contiguous assembly of the strawberry crown rot pathogen Phytophthora cactorum.</title>
        <authorList>
            <person name="Armitage A.D."/>
            <person name="Nellist C.F."/>
            <person name="Bates H."/>
            <person name="Vickerstaff R.J."/>
            <person name="Harrison R.J."/>
        </authorList>
    </citation>
    <scope>NUCLEOTIDE SEQUENCE</scope>
    <source>
        <strain evidence="19">4032</strain>
    </source>
</reference>
<keyword evidence="13" id="KW-0505">Motor protein</keyword>
<dbReference type="InterPro" id="IPR041658">
    <property type="entry name" value="AAA_lid_11"/>
</dbReference>
<dbReference type="GO" id="GO:0005858">
    <property type="term" value="C:axonemal dynein complex"/>
    <property type="evidence" value="ECO:0007669"/>
    <property type="project" value="UniProtKB-ARBA"/>
</dbReference>
<dbReference type="InterPro" id="IPR024317">
    <property type="entry name" value="Dynein_heavy_chain_D4_dom"/>
</dbReference>
<keyword evidence="12" id="KW-0969">Cilium</keyword>
<evidence type="ECO:0000313" key="19">
    <source>
        <dbReference type="EMBL" id="KAG2934350.1"/>
    </source>
</evidence>
<dbReference type="VEuPathDB" id="FungiDB:PC110_g1786"/>
<keyword evidence="8" id="KW-0067">ATP-binding</keyword>
<dbReference type="Gene3D" id="3.40.50.300">
    <property type="entry name" value="P-loop containing nucleotide triphosphate hydrolases"/>
    <property type="match status" value="5"/>
</dbReference>
<dbReference type="Gene3D" id="1.20.140.100">
    <property type="entry name" value="Dynein heavy chain, N-terminal domain 2"/>
    <property type="match status" value="1"/>
</dbReference>
<dbReference type="GO" id="GO:0005874">
    <property type="term" value="C:microtubule"/>
    <property type="evidence" value="ECO:0007669"/>
    <property type="project" value="UniProtKB-KW"/>
</dbReference>
<dbReference type="Pfam" id="PF18198">
    <property type="entry name" value="AAA_lid_11"/>
    <property type="match status" value="1"/>
</dbReference>
<accession>A0A8T1D3Q0</accession>
<dbReference type="Proteomes" id="UP000774804">
    <property type="component" value="Unassembled WGS sequence"/>
</dbReference>
<dbReference type="InterPro" id="IPR041589">
    <property type="entry name" value="DNAH3_AAA_lid_1"/>
</dbReference>
<feature type="compositionally biased region" description="Polar residues" evidence="17">
    <location>
        <begin position="967"/>
        <end position="978"/>
    </location>
</feature>
<evidence type="ECO:0000256" key="6">
    <source>
        <dbReference type="ARBA" id="ARBA00022737"/>
    </source>
</evidence>
<keyword evidence="7" id="KW-0547">Nucleotide-binding</keyword>
<dbReference type="Gene3D" id="6.10.140.1060">
    <property type="match status" value="1"/>
</dbReference>
<dbReference type="Gene3D" id="3.10.490.20">
    <property type="match status" value="1"/>
</dbReference>
<feature type="domain" description="AAA+ ATPase" evidence="18">
    <location>
        <begin position="2561"/>
        <end position="2656"/>
    </location>
</feature>
<dbReference type="PANTHER" id="PTHR46961">
    <property type="entry name" value="DYNEIN HEAVY CHAIN 1, AXONEMAL-LIKE PROTEIN"/>
    <property type="match status" value="1"/>
</dbReference>
<dbReference type="Gene3D" id="3.20.180.20">
    <property type="entry name" value="Dynein heavy chain, N-terminal domain 2"/>
    <property type="match status" value="1"/>
</dbReference>
<evidence type="ECO:0000256" key="2">
    <source>
        <dbReference type="ARBA" id="ARBA00004430"/>
    </source>
</evidence>
<evidence type="ECO:0000256" key="12">
    <source>
        <dbReference type="ARBA" id="ARBA00023069"/>
    </source>
</evidence>
<comment type="subcellular location">
    <subcellularLocation>
        <location evidence="1">Cell projection</location>
        <location evidence="1">Cilium</location>
        <location evidence="1">Flagellum</location>
    </subcellularLocation>
    <subcellularLocation>
        <location evidence="2">Cytoplasm</location>
        <location evidence="2">Cytoskeleton</location>
        <location evidence="2">Cilium axoneme</location>
    </subcellularLocation>
</comment>
<dbReference type="InterPro" id="IPR042228">
    <property type="entry name" value="Dynein_linker_3"/>
</dbReference>
<keyword evidence="9" id="KW-0282">Flagellum</keyword>
<evidence type="ECO:0000256" key="17">
    <source>
        <dbReference type="SAM" id="MobiDB-lite"/>
    </source>
</evidence>
<dbReference type="Gene3D" id="1.10.472.130">
    <property type="match status" value="1"/>
</dbReference>
<evidence type="ECO:0000256" key="11">
    <source>
        <dbReference type="ARBA" id="ARBA00023054"/>
    </source>
</evidence>
<keyword evidence="10" id="KW-0243">Dynein</keyword>
<feature type="region of interest" description="Disordered" evidence="17">
    <location>
        <begin position="1068"/>
        <end position="1088"/>
    </location>
</feature>
<dbReference type="PANTHER" id="PTHR46961:SF5">
    <property type="entry name" value="DYNEIN AXONEMAL HEAVY CHAIN 1"/>
    <property type="match status" value="1"/>
</dbReference>
<dbReference type="GO" id="GO:0045505">
    <property type="term" value="F:dynein intermediate chain binding"/>
    <property type="evidence" value="ECO:0007669"/>
    <property type="project" value="InterPro"/>
</dbReference>
<dbReference type="FunFam" id="3.40.50.300:FF:000353">
    <property type="entry name" value="Dynein axonemal heavy chain 1"/>
    <property type="match status" value="1"/>
</dbReference>
<dbReference type="GO" id="GO:0008569">
    <property type="term" value="F:minus-end-directed microtubule motor activity"/>
    <property type="evidence" value="ECO:0007669"/>
    <property type="project" value="InterPro"/>
</dbReference>
<feature type="coiled-coil region" evidence="16">
    <location>
        <begin position="4059"/>
        <end position="4107"/>
    </location>
</feature>
<comment type="caution">
    <text evidence="19">The sequence shown here is derived from an EMBL/GenBank/DDBJ whole genome shotgun (WGS) entry which is preliminary data.</text>
</comment>
<keyword evidence="5" id="KW-0493">Microtubule</keyword>
<evidence type="ECO:0000256" key="7">
    <source>
        <dbReference type="ARBA" id="ARBA00022741"/>
    </source>
</evidence>
<dbReference type="Pfam" id="PF12780">
    <property type="entry name" value="AAA_8"/>
    <property type="match status" value="1"/>
</dbReference>